<protein>
    <submittedName>
        <fullName evidence="4">Phosphatidylethanolamine-binding protein</fullName>
    </submittedName>
</protein>
<gene>
    <name evidence="4" type="ORF">CPB83DRAFT_773544</name>
</gene>
<evidence type="ECO:0000313" key="4">
    <source>
        <dbReference type="EMBL" id="KAF9524677.1"/>
    </source>
</evidence>
<dbReference type="Gene3D" id="3.90.280.10">
    <property type="entry name" value="PEBP-like"/>
    <property type="match status" value="1"/>
</dbReference>
<dbReference type="PROSITE" id="PS01220">
    <property type="entry name" value="PBP"/>
    <property type="match status" value="1"/>
</dbReference>
<dbReference type="CDD" id="cd00866">
    <property type="entry name" value="PEBP_euk"/>
    <property type="match status" value="1"/>
</dbReference>
<keyword evidence="5" id="KW-1185">Reference proteome</keyword>
<evidence type="ECO:0000313" key="5">
    <source>
        <dbReference type="Proteomes" id="UP000807306"/>
    </source>
</evidence>
<accession>A0A9P6E8X9</accession>
<evidence type="ECO:0000256" key="2">
    <source>
        <dbReference type="SAM" id="Coils"/>
    </source>
</evidence>
<organism evidence="4 5">
    <name type="scientific">Crepidotus variabilis</name>
    <dbReference type="NCBI Taxonomy" id="179855"/>
    <lineage>
        <taxon>Eukaryota</taxon>
        <taxon>Fungi</taxon>
        <taxon>Dikarya</taxon>
        <taxon>Basidiomycota</taxon>
        <taxon>Agaricomycotina</taxon>
        <taxon>Agaricomycetes</taxon>
        <taxon>Agaricomycetidae</taxon>
        <taxon>Agaricales</taxon>
        <taxon>Agaricineae</taxon>
        <taxon>Crepidotaceae</taxon>
        <taxon>Crepidotus</taxon>
    </lineage>
</organism>
<dbReference type="Gene3D" id="1.20.58.1180">
    <property type="match status" value="1"/>
</dbReference>
<keyword evidence="2" id="KW-0175">Coiled coil</keyword>
<dbReference type="OrthoDB" id="2153661at2759"/>
<dbReference type="InterPro" id="IPR036610">
    <property type="entry name" value="PEBP-like_sf"/>
</dbReference>
<dbReference type="SUPFAM" id="SSF49777">
    <property type="entry name" value="PEBP-like"/>
    <property type="match status" value="1"/>
</dbReference>
<evidence type="ECO:0000256" key="1">
    <source>
        <dbReference type="ARBA" id="ARBA00007091"/>
    </source>
</evidence>
<dbReference type="InterPro" id="IPR008914">
    <property type="entry name" value="PEBP"/>
</dbReference>
<dbReference type="Pfam" id="PF01161">
    <property type="entry name" value="PBP"/>
    <property type="match status" value="1"/>
</dbReference>
<sequence>MAKTQGRRRRKIPPKRPQISLANPRSWNRPLKTGVVPAYDLALQLLHRDSESLQAEVKLLREQISQKEKEYADLQEKVSILSEAERESEMDEIEALDQELEAMMKKANIIEIQSQVNLPAVRWTVNNAMADMSKISHRHLVEQKWRKDGDLDLLMERLYQMNVVPDVLPEIRPTVDLHIVARTTPSDFLEKKKVQIQVEAGTFLRPKQTLTPLKLRANVFHTDERLYTMLLVDPDVPNPQDGSYSTFLHWMKPNIPLSAMSSNHLTGLNNHTTYIPPHPQRGTPYHRYVCLLLLQPPISNYSLTTAARATGPTSQHLNIPIVAENERLGFDVREFTQKWGLNAASGGGAHMFRQVWDQDVSKIYQDNLKQDEPRYSRPPKFNVYEQLKGRKKYLL</sequence>
<feature type="compositionally biased region" description="Basic residues" evidence="3">
    <location>
        <begin position="1"/>
        <end position="14"/>
    </location>
</feature>
<evidence type="ECO:0000256" key="3">
    <source>
        <dbReference type="SAM" id="MobiDB-lite"/>
    </source>
</evidence>
<proteinExistence type="inferred from homology"/>
<dbReference type="EMBL" id="MU157895">
    <property type="protein sequence ID" value="KAF9524677.1"/>
    <property type="molecule type" value="Genomic_DNA"/>
</dbReference>
<dbReference type="InterPro" id="IPR035810">
    <property type="entry name" value="PEBP_euk"/>
</dbReference>
<name>A0A9P6E8X9_9AGAR</name>
<dbReference type="PANTHER" id="PTHR11362:SF82">
    <property type="entry name" value="PHOSPHATIDYLETHANOLAMINE-BINDING PROTEIN 4"/>
    <property type="match status" value="1"/>
</dbReference>
<feature type="coiled-coil region" evidence="2">
    <location>
        <begin position="43"/>
        <end position="113"/>
    </location>
</feature>
<feature type="region of interest" description="Disordered" evidence="3">
    <location>
        <begin position="1"/>
        <end position="27"/>
    </location>
</feature>
<dbReference type="AlphaFoldDB" id="A0A9P6E8X9"/>
<dbReference type="Proteomes" id="UP000807306">
    <property type="component" value="Unassembled WGS sequence"/>
</dbReference>
<dbReference type="InterPro" id="IPR001858">
    <property type="entry name" value="Phosphatidylethanolamine-bd_CS"/>
</dbReference>
<comment type="similarity">
    <text evidence="1">Belongs to the phosphatidylethanolamine-binding protein family.</text>
</comment>
<dbReference type="PANTHER" id="PTHR11362">
    <property type="entry name" value="PHOSPHATIDYLETHANOLAMINE-BINDING PROTEIN"/>
    <property type="match status" value="1"/>
</dbReference>
<reference evidence="4" key="1">
    <citation type="submission" date="2020-11" db="EMBL/GenBank/DDBJ databases">
        <authorList>
            <consortium name="DOE Joint Genome Institute"/>
            <person name="Ahrendt S."/>
            <person name="Riley R."/>
            <person name="Andreopoulos W."/>
            <person name="Labutti K."/>
            <person name="Pangilinan J."/>
            <person name="Ruiz-Duenas F.J."/>
            <person name="Barrasa J.M."/>
            <person name="Sanchez-Garcia M."/>
            <person name="Camarero S."/>
            <person name="Miyauchi S."/>
            <person name="Serrano A."/>
            <person name="Linde D."/>
            <person name="Babiker R."/>
            <person name="Drula E."/>
            <person name="Ayuso-Fernandez I."/>
            <person name="Pacheco R."/>
            <person name="Padilla G."/>
            <person name="Ferreira P."/>
            <person name="Barriuso J."/>
            <person name="Kellner H."/>
            <person name="Castanera R."/>
            <person name="Alfaro M."/>
            <person name="Ramirez L."/>
            <person name="Pisabarro A.G."/>
            <person name="Kuo A."/>
            <person name="Tritt A."/>
            <person name="Lipzen A."/>
            <person name="He G."/>
            <person name="Yan M."/>
            <person name="Ng V."/>
            <person name="Cullen D."/>
            <person name="Martin F."/>
            <person name="Rosso M.-N."/>
            <person name="Henrissat B."/>
            <person name="Hibbett D."/>
            <person name="Martinez A.T."/>
            <person name="Grigoriev I.V."/>
        </authorList>
    </citation>
    <scope>NUCLEOTIDE SEQUENCE</scope>
    <source>
        <strain evidence="4">CBS 506.95</strain>
    </source>
</reference>
<comment type="caution">
    <text evidence="4">The sequence shown here is derived from an EMBL/GenBank/DDBJ whole genome shotgun (WGS) entry which is preliminary data.</text>
</comment>